<dbReference type="GO" id="GO:0008757">
    <property type="term" value="F:S-adenosylmethionine-dependent methyltransferase activity"/>
    <property type="evidence" value="ECO:0007669"/>
    <property type="project" value="TreeGrafter"/>
</dbReference>
<evidence type="ECO:0000256" key="3">
    <source>
        <dbReference type="ARBA" id="ARBA00022679"/>
    </source>
</evidence>
<dbReference type="InterPro" id="IPR052190">
    <property type="entry name" value="Euk-Arch_PrmC-MTase"/>
</dbReference>
<dbReference type="GO" id="GO:0035657">
    <property type="term" value="C:eRF1 methyltransferase complex"/>
    <property type="evidence" value="ECO:0007669"/>
    <property type="project" value="TreeGrafter"/>
</dbReference>
<dbReference type="OrthoDB" id="406152at2759"/>
<reference evidence="5 6" key="1">
    <citation type="submission" date="2021-02" db="EMBL/GenBank/DDBJ databases">
        <title>Porcisia hertigi Genome sequencing and assembly.</title>
        <authorList>
            <person name="Almutairi H."/>
            <person name="Gatherer D."/>
        </authorList>
    </citation>
    <scope>NUCLEOTIDE SEQUENCE [LARGE SCALE GENOMIC DNA]</scope>
    <source>
        <strain evidence="5 6">C119</strain>
    </source>
</reference>
<evidence type="ECO:0000313" key="5">
    <source>
        <dbReference type="EMBL" id="KAG5496270.1"/>
    </source>
</evidence>
<dbReference type="GO" id="GO:0008276">
    <property type="term" value="F:protein methyltransferase activity"/>
    <property type="evidence" value="ECO:0007669"/>
    <property type="project" value="TreeGrafter"/>
</dbReference>
<keyword evidence="2" id="KW-0489">Methyltransferase</keyword>
<comment type="caution">
    <text evidence="5">The sequence shown here is derived from an EMBL/GenBank/DDBJ whole genome shotgun (WGS) entry which is preliminary data.</text>
</comment>
<keyword evidence="6" id="KW-1185">Reference proteome</keyword>
<name>A0A836IIV2_9TRYP</name>
<proteinExistence type="inferred from homology"/>
<evidence type="ECO:0000313" key="6">
    <source>
        <dbReference type="Proteomes" id="UP000674318"/>
    </source>
</evidence>
<dbReference type="PANTHER" id="PTHR45875">
    <property type="entry name" value="METHYLTRANSFERASE N6AMT1"/>
    <property type="match status" value="1"/>
</dbReference>
<protein>
    <submittedName>
        <fullName evidence="5">Uncharacterized protein</fullName>
    </submittedName>
</protein>
<keyword evidence="3" id="KW-0808">Transferase</keyword>
<evidence type="ECO:0000256" key="2">
    <source>
        <dbReference type="ARBA" id="ARBA00022603"/>
    </source>
</evidence>
<dbReference type="InterPro" id="IPR029063">
    <property type="entry name" value="SAM-dependent_MTases_sf"/>
</dbReference>
<dbReference type="GeneID" id="94288673"/>
<dbReference type="GO" id="GO:0032259">
    <property type="term" value="P:methylation"/>
    <property type="evidence" value="ECO:0007669"/>
    <property type="project" value="UniProtKB-KW"/>
</dbReference>
<dbReference type="Proteomes" id="UP000674318">
    <property type="component" value="Chromosome 32"/>
</dbReference>
<dbReference type="GO" id="GO:0003676">
    <property type="term" value="F:nucleic acid binding"/>
    <property type="evidence" value="ECO:0007669"/>
    <property type="project" value="InterPro"/>
</dbReference>
<organism evidence="5 6">
    <name type="scientific">Porcisia hertigi</name>
    <dbReference type="NCBI Taxonomy" id="2761500"/>
    <lineage>
        <taxon>Eukaryota</taxon>
        <taxon>Discoba</taxon>
        <taxon>Euglenozoa</taxon>
        <taxon>Kinetoplastea</taxon>
        <taxon>Metakinetoplastina</taxon>
        <taxon>Trypanosomatida</taxon>
        <taxon>Trypanosomatidae</taxon>
        <taxon>Leishmaniinae</taxon>
        <taxon>Porcisia</taxon>
    </lineage>
</organism>
<keyword evidence="4" id="KW-0949">S-adenosyl-L-methionine</keyword>
<gene>
    <name evidence="5" type="ORF">JKF63_02571</name>
</gene>
<dbReference type="InterPro" id="IPR002052">
    <property type="entry name" value="DNA_methylase_N6_adenine_CS"/>
</dbReference>
<dbReference type="PANTHER" id="PTHR45875:SF1">
    <property type="entry name" value="METHYLTRANSFERASE N6AMT1"/>
    <property type="match status" value="1"/>
</dbReference>
<evidence type="ECO:0000256" key="4">
    <source>
        <dbReference type="ARBA" id="ARBA00022691"/>
    </source>
</evidence>
<dbReference type="RefSeq" id="XP_067754753.1">
    <property type="nucleotide sequence ID" value="XM_067898596.1"/>
</dbReference>
<dbReference type="EMBL" id="JAFJZO010000032">
    <property type="protein sequence ID" value="KAG5496270.1"/>
    <property type="molecule type" value="Genomic_DNA"/>
</dbReference>
<dbReference type="AlphaFoldDB" id="A0A836IIV2"/>
<dbReference type="KEGG" id="phet:94288673"/>
<dbReference type="Gene3D" id="3.40.50.150">
    <property type="entry name" value="Vaccinia Virus protein VP39"/>
    <property type="match status" value="1"/>
</dbReference>
<accession>A0A836IIV2</accession>
<sequence>MHSLTAVAYSSPEYTHCISDSRFRNSVYEPEADTFLFLEALDKDARMLCSLQPERCVEIGCGSGTVITHLRCLLLSSVAAAGPQGIDAQNPERGCRTSSSPGTFRDPICYAVDVNPLALEATAITWTDTLLKYFRRAVLADFGEHSIQAPIPALLATPVVNSADSAASPSPSVDADDVTSSAFSASTLCLRRFQGDLFDALSRIDSVSVLFDVVLFNPPYVPTSLEELQSAIAQKDVITAAWCGGPKGRVVLDRFLNQLPSVLSRRGICYVVLIKENDVSDVVAFAQAAFRKHLRCCGMSDLRDEDDVLEAKEVAARYTGEHLSVYRLRYLPRFQNLFEKGGV</sequence>
<dbReference type="PROSITE" id="PS00092">
    <property type="entry name" value="N6_MTASE"/>
    <property type="match status" value="1"/>
</dbReference>
<evidence type="ECO:0000256" key="1">
    <source>
        <dbReference type="ARBA" id="ARBA00006149"/>
    </source>
</evidence>
<dbReference type="SUPFAM" id="SSF53335">
    <property type="entry name" value="S-adenosyl-L-methionine-dependent methyltransferases"/>
    <property type="match status" value="1"/>
</dbReference>
<comment type="similarity">
    <text evidence="1">Belongs to the eukaryotic/archaeal PrmC-related family.</text>
</comment>